<proteinExistence type="predicted"/>
<sequence>MWLVLAVTAKRCQAALSIAAVPLSPLCTVYYCTGLFY</sequence>
<reference evidence="1" key="1">
    <citation type="submission" date="2019-04" db="EMBL/GenBank/DDBJ databases">
        <authorList>
            <person name="Brambilla D."/>
        </authorList>
    </citation>
    <scope>NUCLEOTIDE SEQUENCE</scope>
    <source>
        <strain evidence="1">BAL1</strain>
    </source>
</reference>
<evidence type="ECO:0000313" key="1">
    <source>
        <dbReference type="EMBL" id="VHO01922.1"/>
    </source>
</evidence>
<protein>
    <submittedName>
        <fullName evidence="1">Uncharacterized protein</fullName>
    </submittedName>
</protein>
<organism evidence="1">
    <name type="scientific">Rheinheimera sp. BAL341</name>
    <dbReference type="NCBI Taxonomy" id="1708203"/>
    <lineage>
        <taxon>Bacteria</taxon>
        <taxon>Pseudomonadati</taxon>
        <taxon>Pseudomonadota</taxon>
        <taxon>Gammaproteobacteria</taxon>
        <taxon>Chromatiales</taxon>
        <taxon>Chromatiaceae</taxon>
        <taxon>Rheinheimera</taxon>
    </lineage>
</organism>
<gene>
    <name evidence="1" type="ORF">BAL341_474</name>
</gene>
<dbReference type="AlphaFoldDB" id="A0A486XK97"/>
<dbReference type="EMBL" id="CAAJGR010000052">
    <property type="protein sequence ID" value="VHO01922.1"/>
    <property type="molecule type" value="Genomic_DNA"/>
</dbReference>
<accession>A0A486XK97</accession>
<name>A0A486XK97_9GAMM</name>